<name>A0ABW2ZV99_9ACTN</name>
<proteinExistence type="predicted"/>
<dbReference type="Pfam" id="PF20120">
    <property type="entry name" value="DUF6510"/>
    <property type="match status" value="1"/>
</dbReference>
<dbReference type="EMBL" id="JBHTHM010000019">
    <property type="protein sequence ID" value="MFD0782577.1"/>
    <property type="molecule type" value="Genomic_DNA"/>
</dbReference>
<dbReference type="InterPro" id="IPR045423">
    <property type="entry name" value="DUF6510"/>
</dbReference>
<accession>A0ABW2ZV99</accession>
<sequence length="92" mass="9961">MMATDGNTVAGLLRDIFGQEMTFVYGTCIHCGSRSQIGRTMVFRGLGTVLVCPTCEGRLMVIVDRAGVACVDAEGLANLEMQRPRPRLLAKI</sequence>
<keyword evidence="2" id="KW-1185">Reference proteome</keyword>
<evidence type="ECO:0000313" key="1">
    <source>
        <dbReference type="EMBL" id="MFD0782577.1"/>
    </source>
</evidence>
<gene>
    <name evidence="1" type="ORF">ACFQZ8_01365</name>
</gene>
<dbReference type="Proteomes" id="UP001597053">
    <property type="component" value="Unassembled WGS sequence"/>
</dbReference>
<comment type="caution">
    <text evidence="1">The sequence shown here is derived from an EMBL/GenBank/DDBJ whole genome shotgun (WGS) entry which is preliminary data.</text>
</comment>
<evidence type="ECO:0000313" key="2">
    <source>
        <dbReference type="Proteomes" id="UP001597053"/>
    </source>
</evidence>
<reference evidence="2" key="1">
    <citation type="journal article" date="2019" name="Int. J. Syst. Evol. Microbiol.">
        <title>The Global Catalogue of Microorganisms (GCM) 10K type strain sequencing project: providing services to taxonomists for standard genome sequencing and annotation.</title>
        <authorList>
            <consortium name="The Broad Institute Genomics Platform"/>
            <consortium name="The Broad Institute Genome Sequencing Center for Infectious Disease"/>
            <person name="Wu L."/>
            <person name="Ma J."/>
        </authorList>
    </citation>
    <scope>NUCLEOTIDE SEQUENCE [LARGE SCALE GENOMIC DNA]</scope>
    <source>
        <strain evidence="2">JCM 32148</strain>
    </source>
</reference>
<organism evidence="1 2">
    <name type="scientific">Micromonospora azadirachtae</name>
    <dbReference type="NCBI Taxonomy" id="1970735"/>
    <lineage>
        <taxon>Bacteria</taxon>
        <taxon>Bacillati</taxon>
        <taxon>Actinomycetota</taxon>
        <taxon>Actinomycetes</taxon>
        <taxon>Micromonosporales</taxon>
        <taxon>Micromonosporaceae</taxon>
        <taxon>Micromonospora</taxon>
    </lineage>
</organism>
<protein>
    <submittedName>
        <fullName evidence="1">DUF6510 family protein</fullName>
    </submittedName>
</protein>